<name>A0A319DYK4_ASPSB</name>
<reference evidence="1 2" key="1">
    <citation type="submission" date="2018-02" db="EMBL/GenBank/DDBJ databases">
        <title>The genomes of Aspergillus section Nigri reveals drivers in fungal speciation.</title>
        <authorList>
            <consortium name="DOE Joint Genome Institute"/>
            <person name="Vesth T.C."/>
            <person name="Nybo J."/>
            <person name="Theobald S."/>
            <person name="Brandl J."/>
            <person name="Frisvad J.C."/>
            <person name="Nielsen K.F."/>
            <person name="Lyhne E.K."/>
            <person name="Kogle M.E."/>
            <person name="Kuo A."/>
            <person name="Riley R."/>
            <person name="Clum A."/>
            <person name="Nolan M."/>
            <person name="Lipzen A."/>
            <person name="Salamov A."/>
            <person name="Henrissat B."/>
            <person name="Wiebenga A."/>
            <person name="De vries R.P."/>
            <person name="Grigoriev I.V."/>
            <person name="Mortensen U.H."/>
            <person name="Andersen M.R."/>
            <person name="Baker S.E."/>
        </authorList>
    </citation>
    <scope>NUCLEOTIDE SEQUENCE [LARGE SCALE GENOMIC DNA]</scope>
    <source>
        <strain evidence="1 2">CBS 121057</strain>
    </source>
</reference>
<dbReference type="EMBL" id="KZ826387">
    <property type="protein sequence ID" value="PYI02892.1"/>
    <property type="molecule type" value="Genomic_DNA"/>
</dbReference>
<evidence type="ECO:0000313" key="2">
    <source>
        <dbReference type="Proteomes" id="UP000248423"/>
    </source>
</evidence>
<dbReference type="Proteomes" id="UP000248423">
    <property type="component" value="Unassembled WGS sequence"/>
</dbReference>
<sequence>MQAFIPDVFLGIPPPDVTASGFGRALHQSTAGLVLRLIHILLSPSSTCRRVFLVGPSGTSPGLVS</sequence>
<accession>A0A319DYK4</accession>
<keyword evidence="2" id="KW-1185">Reference proteome</keyword>
<organism evidence="1 2">
    <name type="scientific">Aspergillus sclerotiicarbonarius (strain CBS 121057 / IBT 28362)</name>
    <dbReference type="NCBI Taxonomy" id="1448318"/>
    <lineage>
        <taxon>Eukaryota</taxon>
        <taxon>Fungi</taxon>
        <taxon>Dikarya</taxon>
        <taxon>Ascomycota</taxon>
        <taxon>Pezizomycotina</taxon>
        <taxon>Eurotiomycetes</taxon>
        <taxon>Eurotiomycetidae</taxon>
        <taxon>Eurotiales</taxon>
        <taxon>Aspergillaceae</taxon>
        <taxon>Aspergillus</taxon>
        <taxon>Aspergillus subgen. Circumdati</taxon>
    </lineage>
</organism>
<protein>
    <submittedName>
        <fullName evidence="1">Uncharacterized protein</fullName>
    </submittedName>
</protein>
<dbReference type="VEuPathDB" id="FungiDB:BO78DRAFT_400171"/>
<proteinExistence type="predicted"/>
<evidence type="ECO:0000313" key="1">
    <source>
        <dbReference type="EMBL" id="PYI02892.1"/>
    </source>
</evidence>
<dbReference type="AlphaFoldDB" id="A0A319DYK4"/>
<gene>
    <name evidence="1" type="ORF">BO78DRAFT_400171</name>
</gene>